<dbReference type="InterPro" id="IPR010920">
    <property type="entry name" value="LSM_dom_sf"/>
</dbReference>
<gene>
    <name evidence="10" type="ORF">Desfe_0815</name>
</gene>
<dbReference type="SUPFAM" id="SSF82861">
    <property type="entry name" value="Mechanosensitive channel protein MscS (YggB), transmembrane region"/>
    <property type="match status" value="1"/>
</dbReference>
<dbReference type="Gene3D" id="2.30.30.60">
    <property type="match status" value="1"/>
</dbReference>
<dbReference type="InterPro" id="IPR011014">
    <property type="entry name" value="MscS_channel_TM-2"/>
</dbReference>
<proteinExistence type="inferred from homology"/>
<dbReference type="RefSeq" id="WP_014767606.1">
    <property type="nucleotide sequence ID" value="NC_018001.1"/>
</dbReference>
<dbReference type="HOGENOM" id="CLU_037945_1_0_2"/>
<dbReference type="OrthoDB" id="31543at2157"/>
<feature type="transmembrane region" description="Helical" evidence="7">
    <location>
        <begin position="63"/>
        <end position="87"/>
    </location>
</feature>
<dbReference type="PANTHER" id="PTHR30221">
    <property type="entry name" value="SMALL-CONDUCTANCE MECHANOSENSITIVE CHANNEL"/>
    <property type="match status" value="1"/>
</dbReference>
<evidence type="ECO:0000256" key="4">
    <source>
        <dbReference type="ARBA" id="ARBA00022692"/>
    </source>
</evidence>
<keyword evidence="4 7" id="KW-0812">Transmembrane</keyword>
<dbReference type="AlphaFoldDB" id="I3XRY2"/>
<dbReference type="GO" id="GO:0008381">
    <property type="term" value="F:mechanosensitive monoatomic ion channel activity"/>
    <property type="evidence" value="ECO:0007669"/>
    <property type="project" value="InterPro"/>
</dbReference>
<evidence type="ECO:0000256" key="5">
    <source>
        <dbReference type="ARBA" id="ARBA00022989"/>
    </source>
</evidence>
<evidence type="ECO:0000256" key="7">
    <source>
        <dbReference type="SAM" id="Phobius"/>
    </source>
</evidence>
<evidence type="ECO:0000313" key="11">
    <source>
        <dbReference type="Proteomes" id="UP000006175"/>
    </source>
</evidence>
<dbReference type="InterPro" id="IPR023408">
    <property type="entry name" value="MscS_beta-dom_sf"/>
</dbReference>
<evidence type="ECO:0000256" key="1">
    <source>
        <dbReference type="ARBA" id="ARBA00004651"/>
    </source>
</evidence>
<dbReference type="eggNOG" id="arCOG01568">
    <property type="taxonomic scope" value="Archaea"/>
</dbReference>
<sequence>MTNFSWILETVINAFTSLGLSRDLALRVFIALIILAVGYVVVKIITRITSRILLKLYPRQITIIVLRIIYYSLLFILIVLFLTSLGIDVSGLMLAGGFAGLVVGVALQPVLANVFAGLYIIAEKVVQPGNAVEVGNVSGEVISLSIMFTRIKTWDGIIVTVPNNLLLSSVLKNYSKTTARRIEITVSIAYGEDIEKAYKVIREVIDKYPYTLVEPSPDIFVSSAGDNGLLVTIRAWVPRQYYYQAVKDLPWLIVKAVSNAGIEIPFPQLSIWFKTPLNLGPTSK</sequence>
<dbReference type="Pfam" id="PF00924">
    <property type="entry name" value="MS_channel_2nd"/>
    <property type="match status" value="1"/>
</dbReference>
<dbReference type="EMBL" id="CP003321">
    <property type="protein sequence ID" value="AFL66706.1"/>
    <property type="molecule type" value="Genomic_DNA"/>
</dbReference>
<organism evidence="10 11">
    <name type="scientific">Desulfurococcus amylolyticus DSM 16532</name>
    <dbReference type="NCBI Taxonomy" id="768672"/>
    <lineage>
        <taxon>Archaea</taxon>
        <taxon>Thermoproteota</taxon>
        <taxon>Thermoprotei</taxon>
        <taxon>Desulfurococcales</taxon>
        <taxon>Desulfurococcaceae</taxon>
        <taxon>Desulfurococcus</taxon>
    </lineage>
</organism>
<feature type="transmembrane region" description="Helical" evidence="7">
    <location>
        <begin position="24"/>
        <end position="42"/>
    </location>
</feature>
<dbReference type="GO" id="GO:0005886">
    <property type="term" value="C:plasma membrane"/>
    <property type="evidence" value="ECO:0007669"/>
    <property type="project" value="UniProtKB-SubCell"/>
</dbReference>
<feature type="transmembrane region" description="Helical" evidence="7">
    <location>
        <begin position="93"/>
        <end position="121"/>
    </location>
</feature>
<dbReference type="PANTHER" id="PTHR30221:SF20">
    <property type="entry name" value="SMALL-CONDUCTANCE MECHANOSENSITIVE CHANNEL"/>
    <property type="match status" value="1"/>
</dbReference>
<feature type="domain" description="Mechanosensitive ion channel MscS C-terminal" evidence="9">
    <location>
        <begin position="182"/>
        <end position="264"/>
    </location>
</feature>
<keyword evidence="5 7" id="KW-1133">Transmembrane helix</keyword>
<evidence type="ECO:0000256" key="6">
    <source>
        <dbReference type="ARBA" id="ARBA00023136"/>
    </source>
</evidence>
<dbReference type="InterPro" id="IPR006685">
    <property type="entry name" value="MscS_channel_2nd"/>
</dbReference>
<protein>
    <submittedName>
        <fullName evidence="10">MscS Mechanosensitive ion channel</fullName>
    </submittedName>
</protein>
<dbReference type="Pfam" id="PF21082">
    <property type="entry name" value="MS_channel_3rd"/>
    <property type="match status" value="1"/>
</dbReference>
<evidence type="ECO:0000259" key="8">
    <source>
        <dbReference type="Pfam" id="PF00924"/>
    </source>
</evidence>
<keyword evidence="6 7" id="KW-0472">Membrane</keyword>
<dbReference type="GeneID" id="13061189"/>
<name>I3XRY2_DESAM</name>
<dbReference type="Gene3D" id="3.30.70.100">
    <property type="match status" value="1"/>
</dbReference>
<dbReference type="KEGG" id="dfd:Desfe_0815"/>
<keyword evidence="3" id="KW-1003">Cell membrane</keyword>
<evidence type="ECO:0000313" key="10">
    <source>
        <dbReference type="EMBL" id="AFL66706.1"/>
    </source>
</evidence>
<keyword evidence="11" id="KW-1185">Reference proteome</keyword>
<evidence type="ECO:0000259" key="9">
    <source>
        <dbReference type="Pfam" id="PF21082"/>
    </source>
</evidence>
<dbReference type="Gene3D" id="1.10.287.1260">
    <property type="match status" value="1"/>
</dbReference>
<dbReference type="InterPro" id="IPR049278">
    <property type="entry name" value="MS_channel_C"/>
</dbReference>
<evidence type="ECO:0000256" key="2">
    <source>
        <dbReference type="ARBA" id="ARBA00008017"/>
    </source>
</evidence>
<comment type="subcellular location">
    <subcellularLocation>
        <location evidence="1">Cell membrane</location>
        <topology evidence="1">Multi-pass membrane protein</topology>
    </subcellularLocation>
</comment>
<reference evidence="10 11" key="1">
    <citation type="journal article" date="2012" name="J. Bacteriol.">
        <title>Complete Genome Sequence of Desulfurococcus fermentans, a Hyperthermophilic Cellulolytic Crenarchaeon Isolated from a Freshwater Hot Spring in Kamchatka, Russia.</title>
        <authorList>
            <person name="Susanti D."/>
            <person name="Johnson E.F."/>
            <person name="Rodriguez J.R."/>
            <person name="Anderson I."/>
            <person name="Perevalova A.A."/>
            <person name="Kyrpides N."/>
            <person name="Lucas S."/>
            <person name="Han J."/>
            <person name="Lapidus A."/>
            <person name="Cheng J.F."/>
            <person name="Goodwin L."/>
            <person name="Pitluck S."/>
            <person name="Mavrommatis K."/>
            <person name="Peters L."/>
            <person name="Land M.L."/>
            <person name="Hauser L."/>
            <person name="Gopalan V."/>
            <person name="Chan P.P."/>
            <person name="Lowe T.M."/>
            <person name="Atomi H."/>
            <person name="Bonch-Osmolovskaya E.A."/>
            <person name="Woyke T."/>
            <person name="Mukhopadhyay B."/>
        </authorList>
    </citation>
    <scope>NUCLEOTIDE SEQUENCE [LARGE SCALE GENOMIC DNA]</scope>
    <source>
        <strain evidence="10 11">DSM 16532</strain>
    </source>
</reference>
<evidence type="ECO:0000256" key="3">
    <source>
        <dbReference type="ARBA" id="ARBA00022475"/>
    </source>
</evidence>
<dbReference type="SUPFAM" id="SSF82689">
    <property type="entry name" value="Mechanosensitive channel protein MscS (YggB), C-terminal domain"/>
    <property type="match status" value="1"/>
</dbReference>
<dbReference type="Proteomes" id="UP000006175">
    <property type="component" value="Chromosome"/>
</dbReference>
<accession>I3XRY2</accession>
<dbReference type="InterPro" id="IPR011066">
    <property type="entry name" value="MscS_channel_C_sf"/>
</dbReference>
<dbReference type="InterPro" id="IPR045275">
    <property type="entry name" value="MscS_archaea/bacteria_type"/>
</dbReference>
<comment type="similarity">
    <text evidence="2">Belongs to the MscS (TC 1.A.23) family.</text>
</comment>
<dbReference type="SUPFAM" id="SSF50182">
    <property type="entry name" value="Sm-like ribonucleoproteins"/>
    <property type="match status" value="1"/>
</dbReference>
<feature type="domain" description="Mechanosensitive ion channel MscS" evidence="8">
    <location>
        <begin position="110"/>
        <end position="176"/>
    </location>
</feature>